<sequence>MKMKMMAAAAALVACVPGAALAQDFDGARIEARIGYETPTVSGDDLGDEDVYKIGSAVSYGGEIGFDLKAGEKVVVGPYATYEFSSVELCDGPDCLRVEGNLGAGARIGYAVAANTQIYAKVGYANITLEADTSFGNASESKGGVQGALGAAFNFGPRAYGMIEFNYADYGELYGINFQRRHVAAGVGFRF</sequence>
<name>A0A396RW50_9SPHN</name>
<keyword evidence="5" id="KW-1185">Reference proteome</keyword>
<evidence type="ECO:0000313" key="4">
    <source>
        <dbReference type="EMBL" id="RHW18693.1"/>
    </source>
</evidence>
<dbReference type="OrthoDB" id="7407648at2"/>
<feature type="signal peptide" evidence="2">
    <location>
        <begin position="1"/>
        <end position="22"/>
    </location>
</feature>
<dbReference type="PROSITE" id="PS51257">
    <property type="entry name" value="PROKAR_LIPOPROTEIN"/>
    <property type="match status" value="1"/>
</dbReference>
<proteinExistence type="predicted"/>
<keyword evidence="1 2" id="KW-0732">Signal</keyword>
<dbReference type="EMBL" id="QWLV01000001">
    <property type="protein sequence ID" value="RHW18693.1"/>
    <property type="molecule type" value="Genomic_DNA"/>
</dbReference>
<comment type="caution">
    <text evidence="4">The sequence shown here is derived from an EMBL/GenBank/DDBJ whole genome shotgun (WGS) entry which is preliminary data.</text>
</comment>
<evidence type="ECO:0000256" key="2">
    <source>
        <dbReference type="SAM" id="SignalP"/>
    </source>
</evidence>
<evidence type="ECO:0000313" key="5">
    <source>
        <dbReference type="Proteomes" id="UP000266693"/>
    </source>
</evidence>
<accession>A0A396RW50</accession>
<dbReference type="RefSeq" id="WP_118862200.1">
    <property type="nucleotide sequence ID" value="NZ_QWLV01000001.1"/>
</dbReference>
<reference evidence="4 5" key="1">
    <citation type="submission" date="2018-08" db="EMBL/GenBank/DDBJ databases">
        <title>The multiple taxonomic identification of Sphingomonas gilva.</title>
        <authorList>
            <person name="Zhu D."/>
            <person name="Zheng S."/>
        </authorList>
    </citation>
    <scope>NUCLEOTIDE SEQUENCE [LARGE SCALE GENOMIC DNA]</scope>
    <source>
        <strain evidence="4 5">ZDH117</strain>
    </source>
</reference>
<dbReference type="Pfam" id="PF13505">
    <property type="entry name" value="OMP_b-brl"/>
    <property type="match status" value="1"/>
</dbReference>
<feature type="chain" id="PRO_5017408329" description="Outer membrane protein beta-barrel domain-containing protein" evidence="2">
    <location>
        <begin position="23"/>
        <end position="191"/>
    </location>
</feature>
<evidence type="ECO:0000256" key="1">
    <source>
        <dbReference type="ARBA" id="ARBA00022729"/>
    </source>
</evidence>
<organism evidence="4 5">
    <name type="scientific">Sphingomonas gilva</name>
    <dbReference type="NCBI Taxonomy" id="2305907"/>
    <lineage>
        <taxon>Bacteria</taxon>
        <taxon>Pseudomonadati</taxon>
        <taxon>Pseudomonadota</taxon>
        <taxon>Alphaproteobacteria</taxon>
        <taxon>Sphingomonadales</taxon>
        <taxon>Sphingomonadaceae</taxon>
        <taxon>Sphingomonas</taxon>
    </lineage>
</organism>
<dbReference type="InterPro" id="IPR011250">
    <property type="entry name" value="OMP/PagP_B-barrel"/>
</dbReference>
<protein>
    <recommendedName>
        <fullName evidence="3">Outer membrane protein beta-barrel domain-containing protein</fullName>
    </recommendedName>
</protein>
<feature type="domain" description="Outer membrane protein beta-barrel" evidence="3">
    <location>
        <begin position="8"/>
        <end position="191"/>
    </location>
</feature>
<dbReference type="Proteomes" id="UP000266693">
    <property type="component" value="Unassembled WGS sequence"/>
</dbReference>
<dbReference type="SUPFAM" id="SSF56925">
    <property type="entry name" value="OMPA-like"/>
    <property type="match status" value="1"/>
</dbReference>
<dbReference type="InterPro" id="IPR027385">
    <property type="entry name" value="Beta-barrel_OMP"/>
</dbReference>
<gene>
    <name evidence="4" type="ORF">D1610_00540</name>
</gene>
<dbReference type="AlphaFoldDB" id="A0A396RW50"/>
<evidence type="ECO:0000259" key="3">
    <source>
        <dbReference type="Pfam" id="PF13505"/>
    </source>
</evidence>
<dbReference type="Gene3D" id="2.40.160.20">
    <property type="match status" value="1"/>
</dbReference>